<evidence type="ECO:0000313" key="2">
    <source>
        <dbReference type="EMBL" id="KFE64391.1"/>
    </source>
</evidence>
<gene>
    <name evidence="2" type="ORF">DB31_2185</name>
</gene>
<dbReference type="EMBL" id="JMCB01000014">
    <property type="protein sequence ID" value="KFE64391.1"/>
    <property type="molecule type" value="Genomic_DNA"/>
</dbReference>
<feature type="domain" description="FHA" evidence="1">
    <location>
        <begin position="1"/>
        <end position="62"/>
    </location>
</feature>
<organism evidence="2 3">
    <name type="scientific">Hyalangium minutum</name>
    <dbReference type="NCBI Taxonomy" id="394096"/>
    <lineage>
        <taxon>Bacteria</taxon>
        <taxon>Pseudomonadati</taxon>
        <taxon>Myxococcota</taxon>
        <taxon>Myxococcia</taxon>
        <taxon>Myxococcales</taxon>
        <taxon>Cystobacterineae</taxon>
        <taxon>Archangiaceae</taxon>
        <taxon>Hyalangium</taxon>
    </lineage>
</organism>
<comment type="caution">
    <text evidence="2">The sequence shown here is derived from an EMBL/GenBank/DDBJ whole genome shotgun (WGS) entry which is preliminary data.</text>
</comment>
<dbReference type="PROSITE" id="PS50006">
    <property type="entry name" value="FHA_DOMAIN"/>
    <property type="match status" value="1"/>
</dbReference>
<dbReference type="Pfam" id="PF00498">
    <property type="entry name" value="FHA"/>
    <property type="match status" value="1"/>
</dbReference>
<keyword evidence="3" id="KW-1185">Reference proteome</keyword>
<dbReference type="InterPro" id="IPR008984">
    <property type="entry name" value="SMAD_FHA_dom_sf"/>
</dbReference>
<dbReference type="RefSeq" id="WP_044194505.1">
    <property type="nucleotide sequence ID" value="NZ_JMCB01000014.1"/>
</dbReference>
<protein>
    <submittedName>
        <fullName evidence="2">Response regulator of zinc sigma-54-dependent two-component system</fullName>
    </submittedName>
</protein>
<name>A0A085W9M8_9BACT</name>
<accession>A0A085W9M8</accession>
<dbReference type="STRING" id="394096.DB31_2185"/>
<dbReference type="Gene3D" id="2.60.200.20">
    <property type="match status" value="1"/>
</dbReference>
<evidence type="ECO:0000259" key="1">
    <source>
        <dbReference type="PROSITE" id="PS50006"/>
    </source>
</evidence>
<dbReference type="AlphaFoldDB" id="A0A085W9M8"/>
<dbReference type="CDD" id="cd00060">
    <property type="entry name" value="FHA"/>
    <property type="match status" value="1"/>
</dbReference>
<proteinExistence type="predicted"/>
<evidence type="ECO:0000313" key="3">
    <source>
        <dbReference type="Proteomes" id="UP000028725"/>
    </source>
</evidence>
<dbReference type="Proteomes" id="UP000028725">
    <property type="component" value="Unassembled WGS sequence"/>
</dbReference>
<dbReference type="SUPFAM" id="SSF49879">
    <property type="entry name" value="SMAD/FHA domain"/>
    <property type="match status" value="1"/>
</dbReference>
<dbReference type="InterPro" id="IPR000253">
    <property type="entry name" value="FHA_dom"/>
</dbReference>
<reference evidence="2 3" key="1">
    <citation type="submission" date="2014-04" db="EMBL/GenBank/DDBJ databases">
        <title>Genome assembly of Hyalangium minutum DSM 14724.</title>
        <authorList>
            <person name="Sharma G."/>
            <person name="Subramanian S."/>
        </authorList>
    </citation>
    <scope>NUCLEOTIDE SEQUENCE [LARGE SCALE GENOMIC DNA]</scope>
    <source>
        <strain evidence="2 3">DSM 14724</strain>
    </source>
</reference>
<sequence length="66" mass="7585">MSRHHAALRQEGARWVLEDLTDPGNALVIQDRFVSSRHLQVTRHEACFHVRDLNSTNGTYLDQEEG</sequence>